<dbReference type="RefSeq" id="WP_198125703.1">
    <property type="nucleotide sequence ID" value="NZ_JAECZC010000029.1"/>
</dbReference>
<feature type="region of interest" description="Disordered" evidence="1">
    <location>
        <begin position="762"/>
        <end position="789"/>
    </location>
</feature>
<accession>A0A8J7HQ27</accession>
<protein>
    <submittedName>
        <fullName evidence="3">Uncharacterized protein</fullName>
    </submittedName>
</protein>
<evidence type="ECO:0000313" key="4">
    <source>
        <dbReference type="Proteomes" id="UP000632766"/>
    </source>
</evidence>
<organism evidence="3 4">
    <name type="scientific">Amazonocrinis nigriterrae CENA67</name>
    <dbReference type="NCBI Taxonomy" id="2794033"/>
    <lineage>
        <taxon>Bacteria</taxon>
        <taxon>Bacillati</taxon>
        <taxon>Cyanobacteriota</taxon>
        <taxon>Cyanophyceae</taxon>
        <taxon>Nostocales</taxon>
        <taxon>Nostocaceae</taxon>
        <taxon>Amazonocrinis</taxon>
        <taxon>Amazonocrinis nigriterrae</taxon>
    </lineage>
</organism>
<dbReference type="Proteomes" id="UP000632766">
    <property type="component" value="Unassembled WGS sequence"/>
</dbReference>
<evidence type="ECO:0000256" key="1">
    <source>
        <dbReference type="SAM" id="MobiDB-lite"/>
    </source>
</evidence>
<name>A0A8J7HQ27_9NOST</name>
<keyword evidence="2" id="KW-0812">Transmembrane</keyword>
<keyword evidence="2" id="KW-0472">Membrane</keyword>
<evidence type="ECO:0000256" key="2">
    <source>
        <dbReference type="SAM" id="Phobius"/>
    </source>
</evidence>
<comment type="caution">
    <text evidence="3">The sequence shown here is derived from an EMBL/GenBank/DDBJ whole genome shotgun (WGS) entry which is preliminary data.</text>
</comment>
<evidence type="ECO:0000313" key="3">
    <source>
        <dbReference type="EMBL" id="MBH8563846.1"/>
    </source>
</evidence>
<feature type="region of interest" description="Disordered" evidence="1">
    <location>
        <begin position="199"/>
        <end position="227"/>
    </location>
</feature>
<dbReference type="InterPro" id="IPR049774">
    <property type="entry name" value="EPS_HpsA-like"/>
</dbReference>
<gene>
    <name evidence="3" type="ORF">I8748_16885</name>
</gene>
<feature type="transmembrane region" description="Helical" evidence="2">
    <location>
        <begin position="51"/>
        <end position="72"/>
    </location>
</feature>
<keyword evidence="4" id="KW-1185">Reference proteome</keyword>
<proteinExistence type="predicted"/>
<dbReference type="EMBL" id="JAECZC010000029">
    <property type="protein sequence ID" value="MBH8563846.1"/>
    <property type="molecule type" value="Genomic_DNA"/>
</dbReference>
<reference evidence="3 4" key="1">
    <citation type="journal article" date="2021" name="Int. J. Syst. Evol. Microbiol.">
        <title>Amazonocrinis nigriterrae gen. nov., sp. nov., Atlanticothrix silvestris gen. nov., sp. nov. and Dendronalium phyllosphericum gen. nov., sp. nov., nostocacean cyanobacteria from Brazilian environments.</title>
        <authorList>
            <person name="Alvarenga D.O."/>
            <person name="Andreote A.P.D."/>
            <person name="Branco L.H.Z."/>
            <person name="Delbaje E."/>
            <person name="Cruz R.B."/>
            <person name="Varani A.M."/>
            <person name="Fiore M.F."/>
        </authorList>
    </citation>
    <scope>NUCLEOTIDE SEQUENCE [LARGE SCALE GENOMIC DNA]</scope>
    <source>
        <strain evidence="3 4">CENA67</strain>
    </source>
</reference>
<dbReference type="NCBIfam" id="NF038301">
    <property type="entry name" value="EPS_HpsA"/>
    <property type="match status" value="1"/>
</dbReference>
<feature type="compositionally biased region" description="Polar residues" evidence="1">
    <location>
        <begin position="213"/>
        <end position="227"/>
    </location>
</feature>
<keyword evidence="2" id="KW-1133">Transmembrane helix</keyword>
<sequence length="1652" mass="180975">MFRKRQLAKTIKIIFKQFSKTFLSSIKKPIIWLLRTLFITKRRRGSLNAGFVLPTVAMVALVVILLTTAILFRSFERSKNANNVRVNQAVISSASPALERAKAKIDKLFQDPKLPRSTPADFSLYQVMTSSINQYTFGDETQLKLVYDINNNSSIQTNTGTLDTEETLTTAWKYPVDTNNDGKFDSFTLYGIYFRSPLSSRPRSPLEARTPPMNENNQGSQCTGGSTTSAQLVGTQGWFKRAGTLKRGIFVYTTTVPITNITGLDANKYQPFKGNKGFAALEYEQDRERVPLSNNAVLYNDDLEIAPGDALRLNGRIVTNGNLLTGQRFSSEPIQLFLVSSPKSCYYDEANSKIIVGGNVANGRVIDAADINNAPTTAAPGTLLHYFKESGPQLTRNSCDTTKYDPAKDCDFNFINTDNKSVTNSGGSDIAYNSKAYEMRIQLLVDAAMLVATLPQEVTQEITRQTTADASLDATTVKKEQLEIYFRKRTRRVPYAEVNFGQEVAKAIKNTVSADYTTSDVLQGSGTNDLRPPDKWMYPYDPTNGTTHTGYSNLPIKTQTSDTTKIFLPATATKFPEPQGDEGKIGDRVVAGNGLPEIWWNGTKFVSQLDGLDSGQTISGKVWDATGSGTDPRKRFPQVHQLDDLGITERDDFWEKKAAEQAQGSLDVVGGLRVVTGAGIYLPTGFTPTTTDFSTALPTVWSDSMAVATTTTEGLPSDKTPYLQMRATAVYHYTQSAFNPQSPSTNPQTPIACVSSFYDPTSSTTARNKSSLPDVSRLTDTTGTVTANPGNSNNGVVYAAPSKTKTDYAAALTYQASLKYPNGRLVNEPLKKALDKGSGNLTLSDKSALDSAICALELLDSGVTKTPTNTVIPHGAIKEVAFLDARQVKAITKPGSSDPTEYNLDVEQRQPLEIRATVLDLNLLRGKAIGTGEFLLPNSGIIYATRDDALGDASDSTSNLSATDFKLDSTRRPGGIMLINGSNISRNSTYKPEEKGLILATNLPAYIKGNFNTHSQEEFISSQNLATDWNNFYGRTTLNDNFACRPGQFTTCTTGETWRSATVIADSITILSGNFKEGFRNEGDYDLRDNAPPLRGYDYDGNDTIGTNTVTLNETTLQLDLNNDDVINNTSITALNETTLGVDLNNDGDTSDTAVTIIEQNIPSVVARRLNGFWDNNFVTSFPWKPNGDDNGNPIDLSTSATLKSSYFNNFVTPVQRRTSFPEYVMELCHKPTVSACKPSDWSVGYLTGGAVDWDYKATDLGTKRILTNDTSFTVDKLGAGTTARPALNATDQRFPRRVAFLRDTSGNLLLTGTSPNRRPIPLGIKGTNILGLLSNDNPTPDSTDDKSGQVAYYSYDTYSSTNRPRLHSRALWFRTAVNPNTSTPTPNYGYNYPLWIMNRDGIGNTKNTDQPLLIPVLQIQYPFGGSGTDLDTNTLNTGSSYTRNIKDRSNTWLQNVTDPTTETNVAFVQGDTPGRPKESNGGLENFVRYLENWNNRNHKIAGAFIQYKRSSYATAPFQTFMFTGTYSATNGYSSSTTAFGYPQGYRTTVNTGGASGATLGRTPFYVQPNRAWGFDVALLTQLPDLFSQRFTSPTVGDPNEYYREVGRDDPWVKTLLCGAQTDTTTGFDNAAASYGTGFKYALSSDQRPTCP</sequence>